<feature type="transmembrane region" description="Helical" evidence="2">
    <location>
        <begin position="38"/>
        <end position="56"/>
    </location>
</feature>
<evidence type="ECO:0000313" key="4">
    <source>
        <dbReference type="Proteomes" id="UP001597079"/>
    </source>
</evidence>
<comment type="caution">
    <text evidence="3">The sequence shown here is derived from an EMBL/GenBank/DDBJ whole genome shotgun (WGS) entry which is preliminary data.</text>
</comment>
<evidence type="ECO:0000313" key="3">
    <source>
        <dbReference type="EMBL" id="MFD1677310.1"/>
    </source>
</evidence>
<feature type="transmembrane region" description="Helical" evidence="2">
    <location>
        <begin position="128"/>
        <end position="151"/>
    </location>
</feature>
<gene>
    <name evidence="3" type="ORF">ACFSB2_21795</name>
</gene>
<proteinExistence type="predicted"/>
<feature type="transmembrane region" description="Helical" evidence="2">
    <location>
        <begin position="92"/>
        <end position="116"/>
    </location>
</feature>
<feature type="region of interest" description="Disordered" evidence="1">
    <location>
        <begin position="306"/>
        <end position="339"/>
    </location>
</feature>
<evidence type="ECO:0000256" key="2">
    <source>
        <dbReference type="SAM" id="Phobius"/>
    </source>
</evidence>
<keyword evidence="2" id="KW-0812">Transmembrane</keyword>
<feature type="compositionally biased region" description="Polar residues" evidence="1">
    <location>
        <begin position="329"/>
        <end position="339"/>
    </location>
</feature>
<accession>A0ABW4JNA6</accession>
<keyword evidence="2" id="KW-1133">Transmembrane helix</keyword>
<reference evidence="4" key="1">
    <citation type="journal article" date="2019" name="Int. J. Syst. Evol. Microbiol.">
        <title>The Global Catalogue of Microorganisms (GCM) 10K type strain sequencing project: providing services to taxonomists for standard genome sequencing and annotation.</title>
        <authorList>
            <consortium name="The Broad Institute Genomics Platform"/>
            <consortium name="The Broad Institute Genome Sequencing Center for Infectious Disease"/>
            <person name="Wu L."/>
            <person name="Ma J."/>
        </authorList>
    </citation>
    <scope>NUCLEOTIDE SEQUENCE [LARGE SCALE GENOMIC DNA]</scope>
    <source>
        <strain evidence="4">CGMCC 1.12286</strain>
    </source>
</reference>
<keyword evidence="3" id="KW-0378">Hydrolase</keyword>
<dbReference type="GO" id="GO:0016787">
    <property type="term" value="F:hydrolase activity"/>
    <property type="evidence" value="ECO:0007669"/>
    <property type="project" value="UniProtKB-KW"/>
</dbReference>
<name>A0ABW4JNA6_9BACL</name>
<dbReference type="RefSeq" id="WP_377945216.1">
    <property type="nucleotide sequence ID" value="NZ_JBHUCX010000092.1"/>
</dbReference>
<dbReference type="EMBL" id="JBHUCX010000092">
    <property type="protein sequence ID" value="MFD1677310.1"/>
    <property type="molecule type" value="Genomic_DNA"/>
</dbReference>
<dbReference type="InterPro" id="IPR005081">
    <property type="entry name" value="SpoIIGA"/>
</dbReference>
<protein>
    <submittedName>
        <fullName evidence="3">Sigma-E processing peptidase SpoIIGA</fullName>
        <ecNumber evidence="3">3.4.23.-</ecNumber>
    </submittedName>
</protein>
<dbReference type="Pfam" id="PF03419">
    <property type="entry name" value="Peptidase_U4"/>
    <property type="match status" value="1"/>
</dbReference>
<feature type="transmembrane region" description="Helical" evidence="2">
    <location>
        <begin position="6"/>
        <end position="31"/>
    </location>
</feature>
<dbReference type="EC" id="3.4.23.-" evidence="3"/>
<feature type="transmembrane region" description="Helical" evidence="2">
    <location>
        <begin position="62"/>
        <end position="80"/>
    </location>
</feature>
<organism evidence="3 4">
    <name type="scientific">Alicyclobacillus fodiniaquatilis</name>
    <dbReference type="NCBI Taxonomy" id="1661150"/>
    <lineage>
        <taxon>Bacteria</taxon>
        <taxon>Bacillati</taxon>
        <taxon>Bacillota</taxon>
        <taxon>Bacilli</taxon>
        <taxon>Bacillales</taxon>
        <taxon>Alicyclobacillaceae</taxon>
        <taxon>Alicyclobacillus</taxon>
    </lineage>
</organism>
<dbReference type="PIRSF" id="PIRSF018571">
    <property type="entry name" value="SpoIIGA"/>
    <property type="match status" value="1"/>
</dbReference>
<dbReference type="Proteomes" id="UP001597079">
    <property type="component" value="Unassembled WGS sequence"/>
</dbReference>
<evidence type="ECO:0000256" key="1">
    <source>
        <dbReference type="SAM" id="MobiDB-lite"/>
    </source>
</evidence>
<keyword evidence="4" id="KW-1185">Reference proteome</keyword>
<sequence length="339" mass="37294">MPATPVVYIDVVWFVNLVMDTMLLWTTGWLLKRKMRRSRVFLGGLTGACYALLLFFPTLSLLTTWPGKALMSVCMVWLALPKKNILDLIRLILVFYFVSFVFAGAAVACGFAIPGMSLGKALSIDGHGLVFTTSGETLALMVAVPLCIWGMQRLLHRLRKVQQQTHWLYTVEATFANHIIRFVGLLDSGNQLYDPVSRRPVSLVDLDVLLPVLPEEVQKALAAGSDMLTAVASVAASRNFTLVPFQGASGQGLTIALKPDHVYIKQGERGWQLESAHLFAVYPGRLNAEGTFRGILHMDMMNGVDSIEGNQDTQGPEHEVAYPPPVALHSNSSQTSRQP</sequence>
<keyword evidence="2" id="KW-0472">Membrane</keyword>